<accession>A0A4V6A3C7</accession>
<evidence type="ECO:0000256" key="1">
    <source>
        <dbReference type="SAM" id="SignalP"/>
    </source>
</evidence>
<dbReference type="Pfam" id="PF00135">
    <property type="entry name" value="COesterase"/>
    <property type="match status" value="2"/>
</dbReference>
<protein>
    <recommendedName>
        <fullName evidence="2">Carboxylesterase type B domain-containing protein</fullName>
    </recommendedName>
</protein>
<dbReference type="Proteomes" id="UP000298663">
    <property type="component" value="Unassembled WGS sequence"/>
</dbReference>
<comment type="caution">
    <text evidence="3">The sequence shown here is derived from an EMBL/GenBank/DDBJ whole genome shotgun (WGS) entry which is preliminary data.</text>
</comment>
<dbReference type="EMBL" id="AZBU02000004">
    <property type="protein sequence ID" value="TKR82485.1"/>
    <property type="molecule type" value="Genomic_DNA"/>
</dbReference>
<name>A0A4V6A3C7_STECR</name>
<dbReference type="SUPFAM" id="SSF53474">
    <property type="entry name" value="alpha/beta-Hydrolases"/>
    <property type="match status" value="1"/>
</dbReference>
<reference evidence="3 4" key="1">
    <citation type="journal article" date="2015" name="Genome Biol.">
        <title>Comparative genomics of Steinernema reveals deeply conserved gene regulatory networks.</title>
        <authorList>
            <person name="Dillman A.R."/>
            <person name="Macchietto M."/>
            <person name="Porter C.F."/>
            <person name="Rogers A."/>
            <person name="Williams B."/>
            <person name="Antoshechkin I."/>
            <person name="Lee M.M."/>
            <person name="Goodwin Z."/>
            <person name="Lu X."/>
            <person name="Lewis E.E."/>
            <person name="Goodrich-Blair H."/>
            <person name="Stock S.P."/>
            <person name="Adams B.J."/>
            <person name="Sternberg P.W."/>
            <person name="Mortazavi A."/>
        </authorList>
    </citation>
    <scope>NUCLEOTIDE SEQUENCE [LARGE SCALE GENOMIC DNA]</scope>
    <source>
        <strain evidence="3 4">ALL</strain>
    </source>
</reference>
<feature type="domain" description="Carboxylesterase type B" evidence="2">
    <location>
        <begin position="17"/>
        <end position="165"/>
    </location>
</feature>
<dbReference type="InterPro" id="IPR002018">
    <property type="entry name" value="CarbesteraseB"/>
</dbReference>
<keyword evidence="4" id="KW-1185">Reference proteome</keyword>
<evidence type="ECO:0000313" key="4">
    <source>
        <dbReference type="Proteomes" id="UP000298663"/>
    </source>
</evidence>
<proteinExistence type="predicted"/>
<sequence length="563" mass="64190">MLLFFVLSISLHPVDLKRVKTPFGYVEGVAHQLGDQWFDVYLGIPFGRSQRFQKSTLIEPWEGLINATFMGPACYNTYYGNQARASMDFISERESPSLLVTDEDCLYLHVMAPAATTWNVKGYPVLVITRGGVFEINGGNLIAGKTEVLLRNFVSKGIVVVDPLYSFVLFRVPKHRRQQVSGELRALGSTSCASVRPESDQILWRKSRRNNGYGSGDVVSALSLSPHTNQLFQRAIQIGGSMFSQTNLGSNCKNDSDLLAKQFGCQTAEDCPDLQSGPLAHIRNCIAQLGLVTDRLDYLSGFRFVPRIDGDFFPDSLENLLKKAPRIPTISGVTQLESALTSFFPLFRDNRRFYVPKAKQKFYSRKALLNLIVSLDDAELKEELISYYALRRAEGNEKEDSVIYLKLQAELSSDILFNIPIYYEALKKASLHWPVYLYEEEYYHGSQTELPFNTSTMWSINTYLFETYFGSKFALNADDKRYQRNVLSAFTSFIKTGTPQVNNRPWLQITPENPNRYMAFNVKSGMKEGFKNVSTWFWLEHVQKQKERFKNLHLLFPSIETLC</sequence>
<dbReference type="STRING" id="34508.A0A4V6A3C7"/>
<organism evidence="3 4">
    <name type="scientific">Steinernema carpocapsae</name>
    <name type="common">Entomopathogenic nematode</name>
    <dbReference type="NCBI Taxonomy" id="34508"/>
    <lineage>
        <taxon>Eukaryota</taxon>
        <taxon>Metazoa</taxon>
        <taxon>Ecdysozoa</taxon>
        <taxon>Nematoda</taxon>
        <taxon>Chromadorea</taxon>
        <taxon>Rhabditida</taxon>
        <taxon>Tylenchina</taxon>
        <taxon>Panagrolaimomorpha</taxon>
        <taxon>Strongyloidoidea</taxon>
        <taxon>Steinernematidae</taxon>
        <taxon>Steinernema</taxon>
    </lineage>
</organism>
<feature type="domain" description="Carboxylesterase type B" evidence="2">
    <location>
        <begin position="216"/>
        <end position="538"/>
    </location>
</feature>
<feature type="chain" id="PRO_5020701668" description="Carboxylesterase type B domain-containing protein" evidence="1">
    <location>
        <begin position="17"/>
        <end position="563"/>
    </location>
</feature>
<evidence type="ECO:0000313" key="3">
    <source>
        <dbReference type="EMBL" id="TKR82485.1"/>
    </source>
</evidence>
<dbReference type="PANTHER" id="PTHR44590">
    <property type="entry name" value="CARBOXYLIC ESTER HYDROLASE-RELATED"/>
    <property type="match status" value="1"/>
</dbReference>
<dbReference type="AlphaFoldDB" id="A0A4V6A3C7"/>
<keyword evidence="1" id="KW-0732">Signal</keyword>
<dbReference type="OrthoDB" id="19653at2759"/>
<feature type="signal peptide" evidence="1">
    <location>
        <begin position="1"/>
        <end position="16"/>
    </location>
</feature>
<evidence type="ECO:0000259" key="2">
    <source>
        <dbReference type="Pfam" id="PF00135"/>
    </source>
</evidence>
<dbReference type="PANTHER" id="PTHR44590:SF3">
    <property type="entry name" value="CARBOXYLESTERASE TYPE B DOMAIN-CONTAINING PROTEIN"/>
    <property type="match status" value="1"/>
</dbReference>
<dbReference type="Gene3D" id="3.40.50.1820">
    <property type="entry name" value="alpha/beta hydrolase"/>
    <property type="match status" value="2"/>
</dbReference>
<reference evidence="3 4" key="2">
    <citation type="journal article" date="2019" name="G3 (Bethesda)">
        <title>Hybrid Assembly of the Genome of the Entomopathogenic Nematode Steinernema carpocapsae Identifies the X-Chromosome.</title>
        <authorList>
            <person name="Serra L."/>
            <person name="Macchietto M."/>
            <person name="Macias-Munoz A."/>
            <person name="McGill C.J."/>
            <person name="Rodriguez I.M."/>
            <person name="Rodriguez B."/>
            <person name="Murad R."/>
            <person name="Mortazavi A."/>
        </authorList>
    </citation>
    <scope>NUCLEOTIDE SEQUENCE [LARGE SCALE GENOMIC DNA]</scope>
    <source>
        <strain evidence="3 4">ALL</strain>
    </source>
</reference>
<dbReference type="InterPro" id="IPR029058">
    <property type="entry name" value="AB_hydrolase_fold"/>
</dbReference>
<gene>
    <name evidence="3" type="ORF">L596_016205</name>
</gene>